<name>Q6IK93_DROME</name>
<gene>
    <name evidence="2" type="ORF">HDC13104</name>
</gene>
<proteinExistence type="predicted"/>
<organism evidence="2">
    <name type="scientific">Drosophila melanogaster</name>
    <name type="common">Fruit fly</name>
    <dbReference type="NCBI Taxonomy" id="7227"/>
    <lineage>
        <taxon>Eukaryota</taxon>
        <taxon>Metazoa</taxon>
        <taxon>Ecdysozoa</taxon>
        <taxon>Arthropoda</taxon>
        <taxon>Hexapoda</taxon>
        <taxon>Insecta</taxon>
        <taxon>Pterygota</taxon>
        <taxon>Neoptera</taxon>
        <taxon>Endopterygota</taxon>
        <taxon>Diptera</taxon>
        <taxon>Brachycera</taxon>
        <taxon>Muscomorpha</taxon>
        <taxon>Ephydroidea</taxon>
        <taxon>Drosophilidae</taxon>
        <taxon>Drosophila</taxon>
        <taxon>Sophophora</taxon>
    </lineage>
</organism>
<dbReference type="AlphaFoldDB" id="Q6IK93"/>
<accession>Q6IK93</accession>
<evidence type="ECO:0000256" key="1">
    <source>
        <dbReference type="SAM" id="MobiDB-lite"/>
    </source>
</evidence>
<feature type="compositionally biased region" description="Polar residues" evidence="1">
    <location>
        <begin position="11"/>
        <end position="27"/>
    </location>
</feature>
<sequence length="127" mass="14304">MPRMPHKSLQLAAQTKSTSSSSEGQVKNSRRRYGQKRRKIGRSHRAKHNQLHHQCDATAGGVRLLRWQIATPLPIYGHVMNQAQKVVVGLGCSCHHQLLHLAPVPPVLPICDEGDIFIFQMRLIMSK</sequence>
<reference evidence="2" key="1">
    <citation type="journal article" date="2003" name="Genome Biol.">
        <title>An integrated gene annotation and transcriptional profiling approach towards the full gene content of the Drosophila genome.</title>
        <authorList>
            <person name="Hild M."/>
            <person name="Beckmann B."/>
            <person name="Haas S.A."/>
            <person name="Koch B."/>
            <person name="Solovyev V."/>
            <person name="Busold C."/>
            <person name="Fellenberg K."/>
            <person name="Boutros M."/>
            <person name="Vingron M."/>
            <person name="Sauer F."/>
            <person name="Hoheisel J.D."/>
            <person name="Paro R."/>
        </authorList>
    </citation>
    <scope>NUCLEOTIDE SEQUENCE</scope>
</reference>
<feature type="compositionally biased region" description="Basic residues" evidence="1">
    <location>
        <begin position="28"/>
        <end position="51"/>
    </location>
</feature>
<protein>
    <submittedName>
        <fullName evidence="2">HDC13104</fullName>
    </submittedName>
</protein>
<dbReference type="EMBL" id="BK002473">
    <property type="protein sequence ID" value="DAA03979.1"/>
    <property type="molecule type" value="Genomic_DNA"/>
</dbReference>
<feature type="region of interest" description="Disordered" evidence="1">
    <location>
        <begin position="1"/>
        <end position="51"/>
    </location>
</feature>
<evidence type="ECO:0000313" key="2">
    <source>
        <dbReference type="EMBL" id="DAA03979.1"/>
    </source>
</evidence>